<evidence type="ECO:0000313" key="2">
    <source>
        <dbReference type="Proteomes" id="UP001055879"/>
    </source>
</evidence>
<name>A0ACB8XS41_ARCLA</name>
<dbReference type="EMBL" id="CM042061">
    <property type="protein sequence ID" value="KAI3672935.1"/>
    <property type="molecule type" value="Genomic_DNA"/>
</dbReference>
<protein>
    <submittedName>
        <fullName evidence="1">Uncharacterized protein</fullName>
    </submittedName>
</protein>
<evidence type="ECO:0000313" key="1">
    <source>
        <dbReference type="EMBL" id="KAI3672935.1"/>
    </source>
</evidence>
<reference evidence="1 2" key="2">
    <citation type="journal article" date="2022" name="Mol. Ecol. Resour.">
        <title>The genomes of chicory, endive, great burdock and yacon provide insights into Asteraceae paleo-polyploidization history and plant inulin production.</title>
        <authorList>
            <person name="Fan W."/>
            <person name="Wang S."/>
            <person name="Wang H."/>
            <person name="Wang A."/>
            <person name="Jiang F."/>
            <person name="Liu H."/>
            <person name="Zhao H."/>
            <person name="Xu D."/>
            <person name="Zhang Y."/>
        </authorList>
    </citation>
    <scope>NUCLEOTIDE SEQUENCE [LARGE SCALE GENOMIC DNA]</scope>
    <source>
        <strain evidence="2">cv. Niubang</strain>
    </source>
</reference>
<comment type="caution">
    <text evidence="1">The sequence shown here is derived from an EMBL/GenBank/DDBJ whole genome shotgun (WGS) entry which is preliminary data.</text>
</comment>
<reference evidence="2" key="1">
    <citation type="journal article" date="2022" name="Mol. Ecol. Resour.">
        <title>The genomes of chicory, endive, great burdock and yacon provide insights into Asteraceae palaeo-polyploidization history and plant inulin production.</title>
        <authorList>
            <person name="Fan W."/>
            <person name="Wang S."/>
            <person name="Wang H."/>
            <person name="Wang A."/>
            <person name="Jiang F."/>
            <person name="Liu H."/>
            <person name="Zhao H."/>
            <person name="Xu D."/>
            <person name="Zhang Y."/>
        </authorList>
    </citation>
    <scope>NUCLEOTIDE SEQUENCE [LARGE SCALE GENOMIC DNA]</scope>
    <source>
        <strain evidence="2">cv. Niubang</strain>
    </source>
</reference>
<accession>A0ACB8XS41</accession>
<organism evidence="1 2">
    <name type="scientific">Arctium lappa</name>
    <name type="common">Greater burdock</name>
    <name type="synonym">Lappa major</name>
    <dbReference type="NCBI Taxonomy" id="4217"/>
    <lineage>
        <taxon>Eukaryota</taxon>
        <taxon>Viridiplantae</taxon>
        <taxon>Streptophyta</taxon>
        <taxon>Embryophyta</taxon>
        <taxon>Tracheophyta</taxon>
        <taxon>Spermatophyta</taxon>
        <taxon>Magnoliopsida</taxon>
        <taxon>eudicotyledons</taxon>
        <taxon>Gunneridae</taxon>
        <taxon>Pentapetalae</taxon>
        <taxon>asterids</taxon>
        <taxon>campanulids</taxon>
        <taxon>Asterales</taxon>
        <taxon>Asteraceae</taxon>
        <taxon>Carduoideae</taxon>
        <taxon>Cardueae</taxon>
        <taxon>Arctiinae</taxon>
        <taxon>Arctium</taxon>
    </lineage>
</organism>
<sequence>MVSRVVEEERFGAGARRHIDEKGAYVPFSQVAGDGSISFLSSDFWNFGTQFLKRKASSTDGNTSNNTIDINNLPWDPSERPKIITYNPNQRDEIRRKYLVRGPCQPRGHEFPSKVVGAKARRFVVNWFDQFQWLEYSVKVDRAYCLPCYLFKDQGGNHGTYAFVIDGFNSWSKKDRLKLHKGEVNSFHHKALKKCEDLINQNQSIVAALHKQTELMKTEYHMRLNASVEVCRYLLENALPFHGNDESENSMYKGYFLGTLKLIGRTNSDIEKVILQNAPKNNQLTSPMIQKDLITCFAEEVLKSIMGEIGDDVFALLVDESSDVSRKEQMAVVLRFVDKCGIVQERFIGIVHVMDTSALSLKSALDALFAKHGLSFTKVRGQGYDGASNMSGKFNGLKALILNDNESAFYIHCFAHQLQLVVVAVAKKHDGVKDFFYLLALVVTVVNSSCKRKDMLREIHKDRIQEEIGNDEIETGKGLNQEISLVRAGDTRWNSHLKTITSLISLFPEVKKVLEYVEDDGDNGATRLQASGLLSYFKTFEFVFYMHLILTILGLTNSLSQALQRKDQDILEAVDLIGTTKAQLQMLRENGFDQVLEKCYSFCDKHEIVKLDMAEGYVNTRNPRKRMNINNRHHYNYDIFNTVLDMQIREFGDRFCEISTDLLQNMAALNPRNSFSQFNKSSLLKLSKMYPRDFDDKERMILEHELDIYYHFVYNDVRFANLNGIADLARLMVATRKHLSHPLVYRLLKLTLVLPIATATVERCFSSMKLVKKDLRNRISDDFLNAALICDIEKEAHAKVKTEDVIDRFQKMKTRRGQI</sequence>
<keyword evidence="2" id="KW-1185">Reference proteome</keyword>
<proteinExistence type="predicted"/>
<dbReference type="Proteomes" id="UP001055879">
    <property type="component" value="Linkage Group LG15"/>
</dbReference>
<gene>
    <name evidence="1" type="ORF">L6452_39038</name>
</gene>